<evidence type="ECO:0000259" key="3">
    <source>
        <dbReference type="Pfam" id="PF23871"/>
    </source>
</evidence>
<reference evidence="4 5" key="1">
    <citation type="submission" date="2019-01" db="EMBL/GenBank/DDBJ databases">
        <title>Draft genome sequences of the type strains of six Macrococcus species.</title>
        <authorList>
            <person name="Mazhar S."/>
            <person name="Altermann E."/>
            <person name="Hill C."/>
            <person name="Mcauliffe O."/>
        </authorList>
    </citation>
    <scope>NUCLEOTIDE SEQUENCE [LARGE SCALE GENOMIC DNA]</scope>
    <source>
        <strain evidence="4 5">CCM4809</strain>
    </source>
</reference>
<dbReference type="Pfam" id="PF22515">
    <property type="entry name" value="DUF6996"/>
    <property type="match status" value="1"/>
</dbReference>
<dbReference type="Pfam" id="PF23871">
    <property type="entry name" value="DUF7226"/>
    <property type="match status" value="1"/>
</dbReference>
<dbReference type="Pfam" id="PF22518">
    <property type="entry name" value="DUF6997"/>
    <property type="match status" value="1"/>
</dbReference>
<evidence type="ECO:0000313" key="5">
    <source>
        <dbReference type="Proteomes" id="UP000295328"/>
    </source>
</evidence>
<dbReference type="AlphaFoldDB" id="A0A4R6BN35"/>
<accession>A0A4R6BN35</accession>
<evidence type="ECO:0000313" key="4">
    <source>
        <dbReference type="EMBL" id="TDM03158.1"/>
    </source>
</evidence>
<organism evidence="4 5">
    <name type="scientific">Macrococcus hajekii</name>
    <dbReference type="NCBI Taxonomy" id="198482"/>
    <lineage>
        <taxon>Bacteria</taxon>
        <taxon>Bacillati</taxon>
        <taxon>Bacillota</taxon>
        <taxon>Bacilli</taxon>
        <taxon>Bacillales</taxon>
        <taxon>Staphylococcaceae</taxon>
        <taxon>Macrococcus</taxon>
    </lineage>
</organism>
<sequence>MTSKNKNYSVSEAWELLLDEYNIVEDINKYGFYKIPASTIKDYKEPRNMTKWDTSNSRPEILKENKLGILPLSTKEYIISDFKLYEKLPDLIEIDHKKVIKVPTNTFEEYESIDINNISSEATAINVMTILEILDDFLETPHNVATFNGRMFTKAFNFKIDTFNSGQLNVDVKGVQVEIDGGFENSDSVVIVEAKNVLSNDFIVRQLYYPYRLWSAKVNKPIRTVFMVYTNMIFRLFEYEFKEQNNYSSIKLVKHKIYTIDDIEISLNEIIDVYNSTKEKYSDDINERVAPFVQADSMDRIISLLESLYKDGRYNENEIASKMSIAKRQSGYYFNAGKYLGLFTKKIDPTDKKRYIYLTSLGKQIYRLPYKERQLKIIELIFEHRVFRMAFEEILKNATLPSINKIEGIIDTCNAVEKSKNRRAQSVIAWLKWMIALTEL</sequence>
<dbReference type="Proteomes" id="UP000295328">
    <property type="component" value="Unassembled WGS sequence"/>
</dbReference>
<protein>
    <recommendedName>
        <fullName evidence="6">Type II restriction endonuclease</fullName>
    </recommendedName>
</protein>
<feature type="domain" description="DUF7226" evidence="3">
    <location>
        <begin position="300"/>
        <end position="438"/>
    </location>
</feature>
<dbReference type="InterPro" id="IPR054265">
    <property type="entry name" value="DUF6996"/>
</dbReference>
<gene>
    <name evidence="4" type="ORF">ERX37_03470</name>
</gene>
<proteinExistence type="predicted"/>
<feature type="domain" description="DUF6997" evidence="2">
    <location>
        <begin position="81"/>
        <end position="259"/>
    </location>
</feature>
<evidence type="ECO:0000259" key="1">
    <source>
        <dbReference type="Pfam" id="PF22515"/>
    </source>
</evidence>
<dbReference type="RefSeq" id="WP_133429245.1">
    <property type="nucleotide sequence ID" value="NZ_BMCC01000001.1"/>
</dbReference>
<dbReference type="InterPro" id="IPR054266">
    <property type="entry name" value="DUF6997"/>
</dbReference>
<dbReference type="EMBL" id="SCWE01000001">
    <property type="protein sequence ID" value="TDM03158.1"/>
    <property type="molecule type" value="Genomic_DNA"/>
</dbReference>
<feature type="domain" description="DUF6996" evidence="1">
    <location>
        <begin position="12"/>
        <end position="79"/>
    </location>
</feature>
<dbReference type="InterPro" id="IPR055650">
    <property type="entry name" value="DUF7226"/>
</dbReference>
<comment type="caution">
    <text evidence="4">The sequence shown here is derived from an EMBL/GenBank/DDBJ whole genome shotgun (WGS) entry which is preliminary data.</text>
</comment>
<keyword evidence="5" id="KW-1185">Reference proteome</keyword>
<evidence type="ECO:0000259" key="2">
    <source>
        <dbReference type="Pfam" id="PF22518"/>
    </source>
</evidence>
<name>A0A4R6BN35_9STAP</name>
<dbReference type="OrthoDB" id="9774819at2"/>
<evidence type="ECO:0008006" key="6">
    <source>
        <dbReference type="Google" id="ProtNLM"/>
    </source>
</evidence>